<gene>
    <name evidence="4" type="ORF">Pla111_31890</name>
</gene>
<evidence type="ECO:0000259" key="3">
    <source>
        <dbReference type="Pfam" id="PF13386"/>
    </source>
</evidence>
<keyword evidence="2" id="KW-0732">Signal</keyword>
<feature type="chain" id="PRO_5022855608" description="Urease accessory protein UreH-like transmembrane domain-containing protein" evidence="2">
    <location>
        <begin position="20"/>
        <end position="264"/>
    </location>
</feature>
<evidence type="ECO:0000313" key="4">
    <source>
        <dbReference type="EMBL" id="TWT40771.1"/>
    </source>
</evidence>
<protein>
    <recommendedName>
        <fullName evidence="3">Urease accessory protein UreH-like transmembrane domain-containing protein</fullName>
    </recommendedName>
</protein>
<dbReference type="InterPro" id="IPR039447">
    <property type="entry name" value="UreH-like_TM_dom"/>
</dbReference>
<comment type="caution">
    <text evidence="4">The sequence shown here is derived from an EMBL/GenBank/DDBJ whole genome shotgun (WGS) entry which is preliminary data.</text>
</comment>
<keyword evidence="1" id="KW-0472">Membrane</keyword>
<keyword evidence="5" id="KW-1185">Reference proteome</keyword>
<evidence type="ECO:0000256" key="1">
    <source>
        <dbReference type="SAM" id="Phobius"/>
    </source>
</evidence>
<name>A0A5C5VSQ4_9BACT</name>
<feature type="transmembrane region" description="Helical" evidence="1">
    <location>
        <begin position="78"/>
        <end position="96"/>
    </location>
</feature>
<dbReference type="PANTHER" id="PTHR42208:SF1">
    <property type="entry name" value="HEAVY METAL TRANSPORTER"/>
    <property type="match status" value="1"/>
</dbReference>
<feature type="transmembrane region" description="Helical" evidence="1">
    <location>
        <begin position="204"/>
        <end position="226"/>
    </location>
</feature>
<dbReference type="Pfam" id="PF13386">
    <property type="entry name" value="DsbD_2"/>
    <property type="match status" value="1"/>
</dbReference>
<dbReference type="OrthoDB" id="9800141at2"/>
<feature type="domain" description="Urease accessory protein UreH-like transmembrane" evidence="3">
    <location>
        <begin position="8"/>
        <end position="217"/>
    </location>
</feature>
<evidence type="ECO:0000313" key="5">
    <source>
        <dbReference type="Proteomes" id="UP000318995"/>
    </source>
</evidence>
<reference evidence="4 5" key="1">
    <citation type="submission" date="2019-02" db="EMBL/GenBank/DDBJ databases">
        <title>Deep-cultivation of Planctomycetes and their phenomic and genomic characterization uncovers novel biology.</title>
        <authorList>
            <person name="Wiegand S."/>
            <person name="Jogler M."/>
            <person name="Boedeker C."/>
            <person name="Pinto D."/>
            <person name="Vollmers J."/>
            <person name="Rivas-Marin E."/>
            <person name="Kohn T."/>
            <person name="Peeters S.H."/>
            <person name="Heuer A."/>
            <person name="Rast P."/>
            <person name="Oberbeckmann S."/>
            <person name="Bunk B."/>
            <person name="Jeske O."/>
            <person name="Meyerdierks A."/>
            <person name="Storesund J.E."/>
            <person name="Kallscheuer N."/>
            <person name="Luecker S."/>
            <person name="Lage O.M."/>
            <person name="Pohl T."/>
            <person name="Merkel B.J."/>
            <person name="Hornburger P."/>
            <person name="Mueller R.-W."/>
            <person name="Bruemmer F."/>
            <person name="Labrenz M."/>
            <person name="Spormann A.M."/>
            <person name="Op Den Camp H."/>
            <person name="Overmann J."/>
            <person name="Amann R."/>
            <person name="Jetten M.S.M."/>
            <person name="Mascher T."/>
            <person name="Medema M.H."/>
            <person name="Devos D.P."/>
            <person name="Kaster A.-K."/>
            <person name="Ovreas L."/>
            <person name="Rohde M."/>
            <person name="Galperin M.Y."/>
            <person name="Jogler C."/>
        </authorList>
    </citation>
    <scope>NUCLEOTIDE SEQUENCE [LARGE SCALE GENOMIC DNA]</scope>
    <source>
        <strain evidence="4 5">Pla111</strain>
    </source>
</reference>
<dbReference type="RefSeq" id="WP_146575382.1">
    <property type="nucleotide sequence ID" value="NZ_SJPH01000010.1"/>
</dbReference>
<feature type="transmembrane region" description="Helical" evidence="1">
    <location>
        <begin position="136"/>
        <end position="157"/>
    </location>
</feature>
<proteinExistence type="predicted"/>
<feature type="transmembrane region" description="Helical" evidence="1">
    <location>
        <begin position="169"/>
        <end position="192"/>
    </location>
</feature>
<organism evidence="4 5">
    <name type="scientific">Botrimarina hoheduenensis</name>
    <dbReference type="NCBI Taxonomy" id="2528000"/>
    <lineage>
        <taxon>Bacteria</taxon>
        <taxon>Pseudomonadati</taxon>
        <taxon>Planctomycetota</taxon>
        <taxon>Planctomycetia</taxon>
        <taxon>Pirellulales</taxon>
        <taxon>Lacipirellulaceae</taxon>
        <taxon>Botrimarina</taxon>
    </lineage>
</organism>
<dbReference type="Proteomes" id="UP000318995">
    <property type="component" value="Unassembled WGS sequence"/>
</dbReference>
<evidence type="ECO:0000256" key="2">
    <source>
        <dbReference type="SAM" id="SignalP"/>
    </source>
</evidence>
<dbReference type="PANTHER" id="PTHR42208">
    <property type="entry name" value="HEAVY METAL TRANSPORTER-RELATED"/>
    <property type="match status" value="1"/>
</dbReference>
<accession>A0A5C5VSQ4</accession>
<keyword evidence="1" id="KW-0812">Transmembrane</keyword>
<feature type="signal peptide" evidence="2">
    <location>
        <begin position="1"/>
        <end position="19"/>
    </location>
</feature>
<sequence length="264" mass="26954" precursor="true">MTSLLLAVLAASLFGSLHCAGMCGPLCAIAVSGNRRGGSVAALHAAYHGGRLVSYALVGAIAGSAGAMLDLASTLAGLQPFALAAAGGMMILFGFAEIARQQKFDNALARWGHWRPPQRWTQTIQRGQRFAAKQPALPRALVIGLLTTLLPCGWLYAFVVTAAGAGAPLTGATVMAVFWLGTLPVMLTLGVGVRRLSGLLGDRLPVLTATALVAVGLVTLSGRLALEPQAIAAQATADAAAHAAAVPNPDQLPACCRAGKEQSE</sequence>
<keyword evidence="1" id="KW-1133">Transmembrane helix</keyword>
<dbReference type="AlphaFoldDB" id="A0A5C5VSQ4"/>
<dbReference type="EMBL" id="SJPH01000010">
    <property type="protein sequence ID" value="TWT40771.1"/>
    <property type="molecule type" value="Genomic_DNA"/>
</dbReference>